<evidence type="ECO:0000313" key="2">
    <source>
        <dbReference type="EMBL" id="QDT03936.1"/>
    </source>
</evidence>
<evidence type="ECO:0000256" key="1">
    <source>
        <dbReference type="SAM" id="Phobius"/>
    </source>
</evidence>
<organism evidence="2 3">
    <name type="scientific">Rubripirellula lacrimiformis</name>
    <dbReference type="NCBI Taxonomy" id="1930273"/>
    <lineage>
        <taxon>Bacteria</taxon>
        <taxon>Pseudomonadati</taxon>
        <taxon>Planctomycetota</taxon>
        <taxon>Planctomycetia</taxon>
        <taxon>Pirellulales</taxon>
        <taxon>Pirellulaceae</taxon>
        <taxon>Rubripirellula</taxon>
    </lineage>
</organism>
<sequence>MSQEARSIGLEAYVHAKVRCHERPIDSPLISGARAGGFLYFIASLLFYYLANVYSSLQIGGYYLKEPTKVLFWITIGGAFFGAAVFWILSITVARLRVTFDGARVGFLVGFFVGAGLGAALSISTSLAANPWQIEAVLTLQAGEFNGAAIRAGSMFAVVGAFVGAIRSRPIALPNDTQVPRFLDRNQRARTFVFPNSQWERSTQLVDRERFQFGLGRILVLTAVIALAIAIPRMMYVRLMSIPVVAHYAGAEVLIPFFVSVLIFVTPYVVWVTFRGPQAFTSLATALGRWIHFRKISRPPGGRNRFPD</sequence>
<keyword evidence="1" id="KW-1133">Transmembrane helix</keyword>
<name>A0A517N9X3_9BACT</name>
<keyword evidence="1" id="KW-0472">Membrane</keyword>
<proteinExistence type="predicted"/>
<feature type="transmembrane region" description="Helical" evidence="1">
    <location>
        <begin position="105"/>
        <end position="128"/>
    </location>
</feature>
<feature type="transmembrane region" description="Helical" evidence="1">
    <location>
        <begin position="218"/>
        <end position="235"/>
    </location>
</feature>
<dbReference type="KEGG" id="rlc:K227x_23220"/>
<feature type="transmembrane region" description="Helical" evidence="1">
    <location>
        <begin position="148"/>
        <end position="166"/>
    </location>
</feature>
<dbReference type="AlphaFoldDB" id="A0A517N9X3"/>
<evidence type="ECO:0000313" key="3">
    <source>
        <dbReference type="Proteomes" id="UP000318538"/>
    </source>
</evidence>
<keyword evidence="3" id="KW-1185">Reference proteome</keyword>
<protein>
    <submittedName>
        <fullName evidence="2">Uncharacterized protein</fullName>
    </submittedName>
</protein>
<gene>
    <name evidence="2" type="ORF">K227x_23220</name>
</gene>
<feature type="transmembrane region" description="Helical" evidence="1">
    <location>
        <begin position="70"/>
        <end position="93"/>
    </location>
</feature>
<dbReference type="Proteomes" id="UP000318538">
    <property type="component" value="Chromosome"/>
</dbReference>
<feature type="transmembrane region" description="Helical" evidence="1">
    <location>
        <begin position="29"/>
        <end position="50"/>
    </location>
</feature>
<reference evidence="2 3" key="1">
    <citation type="submission" date="2019-02" db="EMBL/GenBank/DDBJ databases">
        <title>Deep-cultivation of Planctomycetes and their phenomic and genomic characterization uncovers novel biology.</title>
        <authorList>
            <person name="Wiegand S."/>
            <person name="Jogler M."/>
            <person name="Boedeker C."/>
            <person name="Pinto D."/>
            <person name="Vollmers J."/>
            <person name="Rivas-Marin E."/>
            <person name="Kohn T."/>
            <person name="Peeters S.H."/>
            <person name="Heuer A."/>
            <person name="Rast P."/>
            <person name="Oberbeckmann S."/>
            <person name="Bunk B."/>
            <person name="Jeske O."/>
            <person name="Meyerdierks A."/>
            <person name="Storesund J.E."/>
            <person name="Kallscheuer N."/>
            <person name="Luecker S."/>
            <person name="Lage O.M."/>
            <person name="Pohl T."/>
            <person name="Merkel B.J."/>
            <person name="Hornburger P."/>
            <person name="Mueller R.-W."/>
            <person name="Bruemmer F."/>
            <person name="Labrenz M."/>
            <person name="Spormann A.M."/>
            <person name="Op den Camp H."/>
            <person name="Overmann J."/>
            <person name="Amann R."/>
            <person name="Jetten M.S.M."/>
            <person name="Mascher T."/>
            <person name="Medema M.H."/>
            <person name="Devos D.P."/>
            <person name="Kaster A.-K."/>
            <person name="Ovreas L."/>
            <person name="Rohde M."/>
            <person name="Galperin M.Y."/>
            <person name="Jogler C."/>
        </authorList>
    </citation>
    <scope>NUCLEOTIDE SEQUENCE [LARGE SCALE GENOMIC DNA]</scope>
    <source>
        <strain evidence="2 3">K22_7</strain>
    </source>
</reference>
<dbReference type="EMBL" id="CP036525">
    <property type="protein sequence ID" value="QDT03936.1"/>
    <property type="molecule type" value="Genomic_DNA"/>
</dbReference>
<feature type="transmembrane region" description="Helical" evidence="1">
    <location>
        <begin position="255"/>
        <end position="274"/>
    </location>
</feature>
<dbReference type="RefSeq" id="WP_145169500.1">
    <property type="nucleotide sequence ID" value="NZ_CP036525.1"/>
</dbReference>
<keyword evidence="1" id="KW-0812">Transmembrane</keyword>
<accession>A0A517N9X3</accession>